<keyword evidence="1" id="KW-0472">Membrane</keyword>
<dbReference type="Proteomes" id="UP000641386">
    <property type="component" value="Unassembled WGS sequence"/>
</dbReference>
<feature type="transmembrane region" description="Helical" evidence="1">
    <location>
        <begin position="137"/>
        <end position="159"/>
    </location>
</feature>
<feature type="transmembrane region" description="Helical" evidence="1">
    <location>
        <begin position="78"/>
        <end position="96"/>
    </location>
</feature>
<proteinExistence type="predicted"/>
<feature type="transmembrane region" description="Helical" evidence="1">
    <location>
        <begin position="39"/>
        <end position="58"/>
    </location>
</feature>
<dbReference type="RefSeq" id="WP_189895789.1">
    <property type="nucleotide sequence ID" value="NZ_BNBC01000002.1"/>
</dbReference>
<evidence type="ECO:0000313" key="4">
    <source>
        <dbReference type="Proteomes" id="UP000641386"/>
    </source>
</evidence>
<dbReference type="Pfam" id="PF04892">
    <property type="entry name" value="VanZ"/>
    <property type="match status" value="1"/>
</dbReference>
<keyword evidence="1" id="KW-0812">Transmembrane</keyword>
<name>A0A918ZIN8_9ACTN</name>
<feature type="transmembrane region" description="Helical" evidence="1">
    <location>
        <begin position="6"/>
        <end position="27"/>
    </location>
</feature>
<gene>
    <name evidence="3" type="ORF">GCM10014715_05020</name>
</gene>
<keyword evidence="4" id="KW-1185">Reference proteome</keyword>
<feature type="transmembrane region" description="Helical" evidence="1">
    <location>
        <begin position="108"/>
        <end position="131"/>
    </location>
</feature>
<dbReference type="AlphaFoldDB" id="A0A918ZIN8"/>
<sequence>MFALVFGGHLLYVLLVTLVSAAVLGVTAHVLRSRSDRPWVYAAWAASTTATLFLTLWFRPVGTGAVRCTVSKDVWEAFGTAQGWMNVALFVPIGFFGMRAAQRPVPPLLLSLLLACGIESVQAVLPVIGRYCDTNDLITNVAGAAAGVGAGVLSPRLTGSRRSPWPTRRRWFTVATTAAFAAVACLMTTAVDVRVVDHAEPSRQASEEQRAALRQAVREALGDDFRVGSVLDNTPCGVEGLNETVWAELQPSGMASMDWPDQNRFQIDVSAATKVGGVPAGYPIPGSAGAVRDAAAAEEAASRYVAVHYPTVDTERAVVKRAADGPGWAWNVTYPYGDDRTPAVRSLKVTVSSAGRLLGVRLAARVDSGPDEATEGCP</sequence>
<keyword evidence="1" id="KW-1133">Transmembrane helix</keyword>
<evidence type="ECO:0000256" key="1">
    <source>
        <dbReference type="SAM" id="Phobius"/>
    </source>
</evidence>
<reference evidence="3" key="1">
    <citation type="journal article" date="2014" name="Int. J. Syst. Evol. Microbiol.">
        <title>Complete genome sequence of Corynebacterium casei LMG S-19264T (=DSM 44701T), isolated from a smear-ripened cheese.</title>
        <authorList>
            <consortium name="US DOE Joint Genome Institute (JGI-PGF)"/>
            <person name="Walter F."/>
            <person name="Albersmeier A."/>
            <person name="Kalinowski J."/>
            <person name="Ruckert C."/>
        </authorList>
    </citation>
    <scope>NUCLEOTIDE SEQUENCE</scope>
    <source>
        <strain evidence="3">JCM 3302</strain>
    </source>
</reference>
<accession>A0A918ZIN8</accession>
<comment type="caution">
    <text evidence="3">The sequence shown here is derived from an EMBL/GenBank/DDBJ whole genome shotgun (WGS) entry which is preliminary data.</text>
</comment>
<protein>
    <recommendedName>
        <fullName evidence="2">VanZ-like domain-containing protein</fullName>
    </recommendedName>
</protein>
<feature type="transmembrane region" description="Helical" evidence="1">
    <location>
        <begin position="171"/>
        <end position="191"/>
    </location>
</feature>
<feature type="domain" description="VanZ-like" evidence="2">
    <location>
        <begin position="66"/>
        <end position="149"/>
    </location>
</feature>
<organism evidence="3 4">
    <name type="scientific">Streptomyces spiralis</name>
    <dbReference type="NCBI Taxonomy" id="66376"/>
    <lineage>
        <taxon>Bacteria</taxon>
        <taxon>Bacillati</taxon>
        <taxon>Actinomycetota</taxon>
        <taxon>Actinomycetes</taxon>
        <taxon>Kitasatosporales</taxon>
        <taxon>Streptomycetaceae</taxon>
        <taxon>Streptomyces</taxon>
    </lineage>
</organism>
<reference evidence="3" key="2">
    <citation type="submission" date="2020-09" db="EMBL/GenBank/DDBJ databases">
        <authorList>
            <person name="Sun Q."/>
            <person name="Ohkuma M."/>
        </authorList>
    </citation>
    <scope>NUCLEOTIDE SEQUENCE</scope>
    <source>
        <strain evidence="3">JCM 3302</strain>
    </source>
</reference>
<dbReference type="EMBL" id="BNBC01000002">
    <property type="protein sequence ID" value="GHE55231.1"/>
    <property type="molecule type" value="Genomic_DNA"/>
</dbReference>
<evidence type="ECO:0000259" key="2">
    <source>
        <dbReference type="Pfam" id="PF04892"/>
    </source>
</evidence>
<dbReference type="InterPro" id="IPR006976">
    <property type="entry name" value="VanZ-like"/>
</dbReference>
<evidence type="ECO:0000313" key="3">
    <source>
        <dbReference type="EMBL" id="GHE55231.1"/>
    </source>
</evidence>